<dbReference type="GeneID" id="12450151"/>
<organism evidence="1 2">
    <name type="scientific">Fervidicoccus fontis</name>
    <dbReference type="NCBI Taxonomy" id="683846"/>
    <lineage>
        <taxon>Archaea</taxon>
        <taxon>Thermoproteota</taxon>
        <taxon>Thermoprotei</taxon>
        <taxon>Fervidicoccales</taxon>
        <taxon>Fervidicoccaceae</taxon>
        <taxon>Fervidicoccus</taxon>
    </lineage>
</organism>
<evidence type="ECO:0000313" key="1">
    <source>
        <dbReference type="EMBL" id="MBE9391400.1"/>
    </source>
</evidence>
<dbReference type="EMBL" id="JADEZV010000003">
    <property type="protein sequence ID" value="MBE9391400.1"/>
    <property type="molecule type" value="Genomic_DNA"/>
</dbReference>
<accession>A0A843AIW1</accession>
<reference evidence="1" key="1">
    <citation type="submission" date="2020-10" db="EMBL/GenBank/DDBJ databases">
        <title>Fervidococcus fontis strain 3639Fd - the first crenarchaeon capable of growth on lipids.</title>
        <authorList>
            <person name="Kochetkova T.V."/>
            <person name="Elcheninov A.G."/>
            <person name="Toschakov S.V."/>
            <person name="Kublanov I.V."/>
        </authorList>
    </citation>
    <scope>NUCLEOTIDE SEQUENCE</scope>
    <source>
        <strain evidence="1">3639Fd</strain>
    </source>
</reference>
<gene>
    <name evidence="1" type="ORF">IOK49_04845</name>
</gene>
<name>A0A843AIW1_9CREN</name>
<evidence type="ECO:0000313" key="2">
    <source>
        <dbReference type="Proteomes" id="UP000652307"/>
    </source>
</evidence>
<sequence length="282" mass="33311">MIFPFYSQRFTSLRIPRTPGFYINMFKEYSNLLGIALGKENGLIDFMSFNYSLIESLIWIRSFQWLGILDSSFVSNPYRYGVKSVKIKYLPIAKYLRELPQEEAGCYSLLFSYILPTPFRSAILISQSSKSLEEVAKNLLEKGKAVERMLAIEFLQSQSEDLVFLMKMAFASGFVRRGKKSDKGGYFTYLREQSRKQWKEHPCYTYFPLNSIFIELVEKEIYGDVEAFLKNEKSRLGINEYLSERKEIKSRERLIDVLFKIKEDFASIYEYYTNYYDIRINE</sequence>
<dbReference type="RefSeq" id="WP_148683691.1">
    <property type="nucleotide sequence ID" value="NZ_JADEZV010000003.1"/>
</dbReference>
<proteinExistence type="predicted"/>
<dbReference type="AlphaFoldDB" id="A0A843AIW1"/>
<dbReference type="Proteomes" id="UP000652307">
    <property type="component" value="Unassembled WGS sequence"/>
</dbReference>
<comment type="caution">
    <text evidence="1">The sequence shown here is derived from an EMBL/GenBank/DDBJ whole genome shotgun (WGS) entry which is preliminary data.</text>
</comment>
<protein>
    <submittedName>
        <fullName evidence="1">Uncharacterized protein</fullName>
    </submittedName>
</protein>